<organism evidence="1 2">
    <name type="scientific">Catharanthus roseus</name>
    <name type="common">Madagascar periwinkle</name>
    <name type="synonym">Vinca rosea</name>
    <dbReference type="NCBI Taxonomy" id="4058"/>
    <lineage>
        <taxon>Eukaryota</taxon>
        <taxon>Viridiplantae</taxon>
        <taxon>Streptophyta</taxon>
        <taxon>Embryophyta</taxon>
        <taxon>Tracheophyta</taxon>
        <taxon>Spermatophyta</taxon>
        <taxon>Magnoliopsida</taxon>
        <taxon>eudicotyledons</taxon>
        <taxon>Gunneridae</taxon>
        <taxon>Pentapetalae</taxon>
        <taxon>asterids</taxon>
        <taxon>lamiids</taxon>
        <taxon>Gentianales</taxon>
        <taxon>Apocynaceae</taxon>
        <taxon>Rauvolfioideae</taxon>
        <taxon>Vinceae</taxon>
        <taxon>Catharanthinae</taxon>
        <taxon>Catharanthus</taxon>
    </lineage>
</organism>
<proteinExistence type="predicted"/>
<comment type="caution">
    <text evidence="1">The sequence shown here is derived from an EMBL/GenBank/DDBJ whole genome shotgun (WGS) entry which is preliminary data.</text>
</comment>
<keyword evidence="2" id="KW-1185">Reference proteome</keyword>
<evidence type="ECO:0000313" key="2">
    <source>
        <dbReference type="Proteomes" id="UP001060085"/>
    </source>
</evidence>
<gene>
    <name evidence="1" type="ORF">M9H77_17123</name>
</gene>
<protein>
    <submittedName>
        <fullName evidence="1">Uncharacterized protein</fullName>
    </submittedName>
</protein>
<evidence type="ECO:0000313" key="1">
    <source>
        <dbReference type="EMBL" id="KAI5667270.1"/>
    </source>
</evidence>
<dbReference type="EMBL" id="CM044704">
    <property type="protein sequence ID" value="KAI5667270.1"/>
    <property type="molecule type" value="Genomic_DNA"/>
</dbReference>
<reference evidence="2" key="1">
    <citation type="journal article" date="2023" name="Nat. Plants">
        <title>Single-cell RNA sequencing provides a high-resolution roadmap for understanding the multicellular compartmentation of specialized metabolism.</title>
        <authorList>
            <person name="Sun S."/>
            <person name="Shen X."/>
            <person name="Li Y."/>
            <person name="Li Y."/>
            <person name="Wang S."/>
            <person name="Li R."/>
            <person name="Zhang H."/>
            <person name="Shen G."/>
            <person name="Guo B."/>
            <person name="Wei J."/>
            <person name="Xu J."/>
            <person name="St-Pierre B."/>
            <person name="Chen S."/>
            <person name="Sun C."/>
        </authorList>
    </citation>
    <scope>NUCLEOTIDE SEQUENCE [LARGE SCALE GENOMIC DNA]</scope>
</reference>
<sequence length="105" mass="12236">MSKFRGCRECSQRRRKVWGGFRLNAAEKKRNNSTHCGKGLTVEDAKIWNQVVKKSQVPKVGKTTELRRNCGRGEKAWASVREEIRIMPRILSLWERKSLLTPRIL</sequence>
<accession>A0ACC0B3Q0</accession>
<name>A0ACC0B3Q0_CATRO</name>
<dbReference type="Proteomes" id="UP001060085">
    <property type="component" value="Linkage Group LG04"/>
</dbReference>